<dbReference type="PANTHER" id="PTHR33307:SF6">
    <property type="entry name" value="ALPHA-RHAMNOSIDASE (EUROFUNG)-RELATED"/>
    <property type="match status" value="1"/>
</dbReference>
<dbReference type="Gene3D" id="2.60.420.10">
    <property type="entry name" value="Maltose phosphorylase, domain 3"/>
    <property type="match status" value="1"/>
</dbReference>
<dbReference type="Proteomes" id="UP000013777">
    <property type="component" value="Unassembled WGS sequence"/>
</dbReference>
<accession>R2PMA0</accession>
<evidence type="ECO:0000313" key="9">
    <source>
        <dbReference type="Proteomes" id="UP000013777"/>
    </source>
</evidence>
<evidence type="ECO:0000256" key="2">
    <source>
        <dbReference type="ARBA" id="ARBA00012652"/>
    </source>
</evidence>
<proteinExistence type="predicted"/>
<dbReference type="EC" id="3.2.1.40" evidence="2"/>
<dbReference type="InterPro" id="IPR016007">
    <property type="entry name" value="Alpha_rhamnosid"/>
</dbReference>
<sequence>MSKIWQGKWIEPQQEATHKEPMFTLEEMFSGKTAPQAPVEERLLPVQFLKRVFESAPGKKVEKAQLTMTAHGIYQVKLNGQQITEALFTPDYTSYEHFLQYQTYDVTDYLAEKNVWTVLVADGWYAGRVSVNGGSAQFGDRLGILGELVITYQDGSKTVIPTDEHFGSKTAEFRYSDIFIGEKQDLRLKDEDWETSFTTADLTPVEVVTYPMNNLAPQSGPYVKRMAEIQPVAIWQQGDAWIVDLGQVIAGRLRLDVFLATDQQITLEHSEVLNEEGQFFHNIVGRNKDQRDIFIGRGRREVLEPQFTFHGFRYVQITGLTEPLEKDQVTGIVLYSDLKKTGYLTTDNAKVNQLLANIEWSQKGNLLSIPTDCPQRERVGWTGDMQVFAPTASFFMDVSQFITRWLTNVRLEQLPNGEVIDYSPAPSDYFNSPSLTGTNSSAGWGDAIVMVPWLLYQRYGQTAVLEENYQAMVKWHEFSKTSAAGEKTGAARYLWDTKFHFGDWMFPSFMMGPDFKGPIATSDETKEIFGTAFLAHSSQLLGEIATVLGRVDEAQGYFAYAQEVKKAFEEAYFKEGRLIRDYQGCYVIALAFEMLSMENQPKALTRLVTLIKDNGYRLDTGFLSVPYLLDVLVNYGESETARRVFLQEECPSWLYEVNQGATTIWESWAGIQPDGTVGNFSFNHYAFGCVGDWIVRQIAGLTTRTPGFETFYIQPNLQLGIQEFDLRYESAYGPIEIQVQKRELHLNVPENTQAYINLTPATPETEFVVPAGSYCFPLKQEVQLVNV</sequence>
<dbReference type="InterPro" id="IPR012341">
    <property type="entry name" value="6hp_glycosidase-like_sf"/>
</dbReference>
<dbReference type="OrthoDB" id="9761045at2"/>
<keyword evidence="3" id="KW-0378">Hydrolase</keyword>
<dbReference type="GO" id="GO:0005975">
    <property type="term" value="P:carbohydrate metabolic process"/>
    <property type="evidence" value="ECO:0007669"/>
    <property type="project" value="InterPro"/>
</dbReference>
<evidence type="ECO:0000256" key="3">
    <source>
        <dbReference type="ARBA" id="ARBA00022801"/>
    </source>
</evidence>
<keyword evidence="9" id="KW-1185">Reference proteome</keyword>
<reference evidence="8 9" key="1">
    <citation type="submission" date="2013-02" db="EMBL/GenBank/DDBJ databases">
        <title>The Genome Sequence of Enterococcus asini ATCC_700915.</title>
        <authorList>
            <consortium name="The Broad Institute Genome Sequencing Platform"/>
            <consortium name="The Broad Institute Genome Sequencing Center for Infectious Disease"/>
            <person name="Earl A.M."/>
            <person name="Gilmore M.S."/>
            <person name="Lebreton F."/>
            <person name="Walker B."/>
            <person name="Young S.K."/>
            <person name="Zeng Q."/>
            <person name="Gargeya S."/>
            <person name="Fitzgerald M."/>
            <person name="Haas B."/>
            <person name="Abouelleil A."/>
            <person name="Alvarado L."/>
            <person name="Arachchi H.M."/>
            <person name="Berlin A.M."/>
            <person name="Chapman S.B."/>
            <person name="Dewar J."/>
            <person name="Goldberg J."/>
            <person name="Griggs A."/>
            <person name="Gujja S."/>
            <person name="Hansen M."/>
            <person name="Howarth C."/>
            <person name="Imamovic A."/>
            <person name="Larimer J."/>
            <person name="McCowan C."/>
            <person name="Murphy C."/>
            <person name="Neiman D."/>
            <person name="Pearson M."/>
            <person name="Priest M."/>
            <person name="Roberts A."/>
            <person name="Saif S."/>
            <person name="Shea T."/>
            <person name="Sisk P."/>
            <person name="Sykes S."/>
            <person name="Wortman J."/>
            <person name="Nusbaum C."/>
            <person name="Birren B."/>
        </authorList>
    </citation>
    <scope>NUCLEOTIDE SEQUENCE [LARGE SCALE GENOMIC DNA]</scope>
    <source>
        <strain evidence="8 9">ATCC 700915</strain>
    </source>
</reference>
<dbReference type="InterPro" id="IPR013737">
    <property type="entry name" value="Bac_rhamnosid_N"/>
</dbReference>
<evidence type="ECO:0000256" key="1">
    <source>
        <dbReference type="ARBA" id="ARBA00001445"/>
    </source>
</evidence>
<dbReference type="Gene3D" id="2.60.120.260">
    <property type="entry name" value="Galactose-binding domain-like"/>
    <property type="match status" value="2"/>
</dbReference>
<protein>
    <recommendedName>
        <fullName evidence="2">alpha-L-rhamnosidase</fullName>
        <ecNumber evidence="2">3.2.1.40</ecNumber>
    </recommendedName>
</protein>
<dbReference type="PANTHER" id="PTHR33307">
    <property type="entry name" value="ALPHA-RHAMNOSIDASE (EUROFUNG)"/>
    <property type="match status" value="1"/>
</dbReference>
<dbReference type="Pfam" id="PF08531">
    <property type="entry name" value="Bac_rhamnosid_N"/>
    <property type="match status" value="1"/>
</dbReference>
<dbReference type="Gene3D" id="1.50.10.10">
    <property type="match status" value="1"/>
</dbReference>
<name>R2PMA0_9ENTE</name>
<feature type="domain" description="Alpha-L-rhamnosidase C-terminal" evidence="7">
    <location>
        <begin position="700"/>
        <end position="764"/>
    </location>
</feature>
<dbReference type="AlphaFoldDB" id="R2PMA0"/>
<dbReference type="InterPro" id="IPR008928">
    <property type="entry name" value="6-hairpin_glycosidase_sf"/>
</dbReference>
<dbReference type="EMBL" id="AJAP01000018">
    <property type="protein sequence ID" value="EOH85687.1"/>
    <property type="molecule type" value="Genomic_DNA"/>
</dbReference>
<dbReference type="PATRIC" id="fig|1158606.3.peg.1771"/>
<feature type="domain" description="Bacterial alpha-L-rhamnosidase N-terminal" evidence="5">
    <location>
        <begin position="59"/>
        <end position="226"/>
    </location>
</feature>
<dbReference type="InterPro" id="IPR035396">
    <property type="entry name" value="Bac_rhamnosid6H"/>
</dbReference>
<evidence type="ECO:0000259" key="6">
    <source>
        <dbReference type="Pfam" id="PF17389"/>
    </source>
</evidence>
<dbReference type="InterPro" id="IPR008902">
    <property type="entry name" value="Rhamnosid_concanavalin"/>
</dbReference>
<feature type="domain" description="Alpha-L-rhamnosidase six-hairpin glycosidase" evidence="6">
    <location>
        <begin position="340"/>
        <end position="698"/>
    </location>
</feature>
<dbReference type="SUPFAM" id="SSF48208">
    <property type="entry name" value="Six-hairpin glycosidases"/>
    <property type="match status" value="1"/>
</dbReference>
<dbReference type="GeneID" id="78364952"/>
<dbReference type="RefSeq" id="WP_010754450.1">
    <property type="nucleotide sequence ID" value="NZ_ASVU01000001.1"/>
</dbReference>
<dbReference type="SMR" id="R2PMA0"/>
<dbReference type="Pfam" id="PF17390">
    <property type="entry name" value="Bac_rhamnosid_C"/>
    <property type="match status" value="1"/>
</dbReference>
<dbReference type="Pfam" id="PF05592">
    <property type="entry name" value="Bac_rhamnosid"/>
    <property type="match status" value="1"/>
</dbReference>
<dbReference type="HOGENOM" id="CLU_002926_0_1_9"/>
<dbReference type="eggNOG" id="COG3408">
    <property type="taxonomic scope" value="Bacteria"/>
</dbReference>
<organism evidence="8 9">
    <name type="scientific">Enterococcus asini ATCC 700915</name>
    <dbReference type="NCBI Taxonomy" id="1158606"/>
    <lineage>
        <taxon>Bacteria</taxon>
        <taxon>Bacillati</taxon>
        <taxon>Bacillota</taxon>
        <taxon>Bacilli</taxon>
        <taxon>Lactobacillales</taxon>
        <taxon>Enterococcaceae</taxon>
        <taxon>Enterococcus</taxon>
    </lineage>
</organism>
<gene>
    <name evidence="8" type="ORF">UAS_01825</name>
</gene>
<dbReference type="GO" id="GO:0030596">
    <property type="term" value="F:alpha-L-rhamnosidase activity"/>
    <property type="evidence" value="ECO:0007669"/>
    <property type="project" value="UniProtKB-EC"/>
</dbReference>
<comment type="caution">
    <text evidence="8">The sequence shown here is derived from an EMBL/GenBank/DDBJ whole genome shotgun (WGS) entry which is preliminary data.</text>
</comment>
<dbReference type="STRING" id="57732.RU94_GL000614"/>
<evidence type="ECO:0000259" key="4">
    <source>
        <dbReference type="Pfam" id="PF05592"/>
    </source>
</evidence>
<dbReference type="Pfam" id="PF17389">
    <property type="entry name" value="Bac_rhamnosid6H"/>
    <property type="match status" value="1"/>
</dbReference>
<dbReference type="InterPro" id="IPR035398">
    <property type="entry name" value="Bac_rhamnosid_C"/>
</dbReference>
<evidence type="ECO:0000313" key="8">
    <source>
        <dbReference type="EMBL" id="EOH85687.1"/>
    </source>
</evidence>
<comment type="catalytic activity">
    <reaction evidence="1">
        <text>Hydrolysis of terminal non-reducing alpha-L-rhamnose residues in alpha-L-rhamnosides.</text>
        <dbReference type="EC" id="3.2.1.40"/>
    </reaction>
</comment>
<evidence type="ECO:0000259" key="5">
    <source>
        <dbReference type="Pfam" id="PF08531"/>
    </source>
</evidence>
<evidence type="ECO:0000259" key="7">
    <source>
        <dbReference type="Pfam" id="PF17390"/>
    </source>
</evidence>
<feature type="domain" description="Alpha-L-rhamnosidase concanavalin-like" evidence="4">
    <location>
        <begin position="239"/>
        <end position="335"/>
    </location>
</feature>